<dbReference type="InterPro" id="IPR047233">
    <property type="entry name" value="UAH_cupin"/>
</dbReference>
<dbReference type="Proteomes" id="UP000182800">
    <property type="component" value="Unassembled WGS sequence"/>
</dbReference>
<dbReference type="Gene3D" id="2.60.120.480">
    <property type="entry name" value="Ureidoglycolate hydrolase"/>
    <property type="match status" value="1"/>
</dbReference>
<dbReference type="AlphaFoldDB" id="A0A0N8KDR5"/>
<dbReference type="GO" id="GO:0006144">
    <property type="term" value="P:purine nucleobase metabolic process"/>
    <property type="evidence" value="ECO:0007669"/>
    <property type="project" value="UniProtKB-KW"/>
</dbReference>
<dbReference type="Pfam" id="PF04115">
    <property type="entry name" value="Ureidogly_lyase"/>
    <property type="match status" value="1"/>
</dbReference>
<dbReference type="EMBL" id="LJSX01000031">
    <property type="protein sequence ID" value="KPQ09274.1"/>
    <property type="molecule type" value="Genomic_DNA"/>
</dbReference>
<dbReference type="SUPFAM" id="SSF51182">
    <property type="entry name" value="RmlC-like cupins"/>
    <property type="match status" value="1"/>
</dbReference>
<comment type="caution">
    <text evidence="5">The sequence shown here is derived from an EMBL/GenBank/DDBJ whole genome shotgun (WGS) entry which is preliminary data.</text>
</comment>
<evidence type="ECO:0000313" key="5">
    <source>
        <dbReference type="EMBL" id="KPQ09274.1"/>
    </source>
</evidence>
<evidence type="ECO:0000313" key="6">
    <source>
        <dbReference type="EMBL" id="SCC82111.1"/>
    </source>
</evidence>
<keyword evidence="8" id="KW-1185">Reference proteome</keyword>
<dbReference type="CDD" id="cd20298">
    <property type="entry name" value="cupin_UAH"/>
    <property type="match status" value="1"/>
</dbReference>
<evidence type="ECO:0000256" key="2">
    <source>
        <dbReference type="ARBA" id="ARBA00022631"/>
    </source>
</evidence>
<dbReference type="InterPro" id="IPR024060">
    <property type="entry name" value="Ureidoglycolate_lyase_dom_sf"/>
</dbReference>
<protein>
    <submittedName>
        <fullName evidence="5 6">Ureidoglycolate lyase</fullName>
    </submittedName>
</protein>
<dbReference type="OrthoDB" id="9804602at2"/>
<comment type="subunit">
    <text evidence="1">Homodimer.</text>
</comment>
<evidence type="ECO:0000256" key="3">
    <source>
        <dbReference type="ARBA" id="ARBA00023239"/>
    </source>
</evidence>
<sequence length="156" mass="16661">MIRAQPLDPASFAPFGTVLSAPDGPGRDYFDAGLSNLRPEAKPSLSIARVVEPVVLPFAVKLMERHEFSSQSFVPMQAARWLVVVAPHAANGGPDIKRMQAFIAGPDAGIIFGADVWHHPLTVLDGPGTFALGMWRAGDDGDEEFVDLTEPVIVSG</sequence>
<reference evidence="6 8" key="2">
    <citation type="submission" date="2016-08" db="EMBL/GenBank/DDBJ databases">
        <authorList>
            <person name="Varghese N."/>
            <person name="Submissions Spin"/>
        </authorList>
    </citation>
    <scope>NUCLEOTIDE SEQUENCE [LARGE SCALE GENOMIC DNA]</scope>
    <source>
        <strain evidence="6 8">HL-109</strain>
    </source>
</reference>
<name>A0A0N8KDR5_9HYPH</name>
<dbReference type="GO" id="GO:0000256">
    <property type="term" value="P:allantoin catabolic process"/>
    <property type="evidence" value="ECO:0007669"/>
    <property type="project" value="InterPro"/>
</dbReference>
<evidence type="ECO:0000256" key="4">
    <source>
        <dbReference type="ARBA" id="ARBA00047684"/>
    </source>
</evidence>
<evidence type="ECO:0000313" key="7">
    <source>
        <dbReference type="Proteomes" id="UP000050497"/>
    </source>
</evidence>
<evidence type="ECO:0000256" key="1">
    <source>
        <dbReference type="ARBA" id="ARBA00011738"/>
    </source>
</evidence>
<comment type="catalytic activity">
    <reaction evidence="4">
        <text>(S)-ureidoglycolate = urea + glyoxylate</text>
        <dbReference type="Rhea" id="RHEA:11304"/>
        <dbReference type="ChEBI" id="CHEBI:16199"/>
        <dbReference type="ChEBI" id="CHEBI:36655"/>
        <dbReference type="ChEBI" id="CHEBI:57296"/>
        <dbReference type="EC" id="4.3.2.3"/>
    </reaction>
</comment>
<organism evidence="5 7">
    <name type="scientific">Saliniramus fredricksonii</name>
    <dbReference type="NCBI Taxonomy" id="1653334"/>
    <lineage>
        <taxon>Bacteria</taxon>
        <taxon>Pseudomonadati</taxon>
        <taxon>Pseudomonadota</taxon>
        <taxon>Alphaproteobacteria</taxon>
        <taxon>Hyphomicrobiales</taxon>
        <taxon>Salinarimonadaceae</taxon>
        <taxon>Saliniramus</taxon>
    </lineage>
</organism>
<dbReference type="STRING" id="1653334.GA0071312_3087"/>
<dbReference type="PANTHER" id="PTHR21221:SF1">
    <property type="entry name" value="UREIDOGLYCOLATE LYASE"/>
    <property type="match status" value="1"/>
</dbReference>
<keyword evidence="2" id="KW-0659">Purine metabolism</keyword>
<dbReference type="GO" id="GO:0050385">
    <property type="term" value="F:ureidoglycolate lyase activity"/>
    <property type="evidence" value="ECO:0007669"/>
    <property type="project" value="UniProtKB-EC"/>
</dbReference>
<reference evidence="5 7" key="1">
    <citation type="submission" date="2015-09" db="EMBL/GenBank/DDBJ databases">
        <title>Identification and resolution of microdiversity through metagenomic sequencing of parallel consortia.</title>
        <authorList>
            <person name="Nelson W.C."/>
            <person name="Romine M.F."/>
            <person name="Lindemann S.R."/>
        </authorList>
    </citation>
    <scope>NUCLEOTIDE SEQUENCE [LARGE SCALE GENOMIC DNA]</scope>
    <source>
        <strain evidence="5">HL-109</strain>
    </source>
</reference>
<proteinExistence type="predicted"/>
<evidence type="ECO:0000313" key="8">
    <source>
        <dbReference type="Proteomes" id="UP000182800"/>
    </source>
</evidence>
<dbReference type="RefSeq" id="WP_074445666.1">
    <property type="nucleotide sequence ID" value="NZ_FMBM01000002.1"/>
</dbReference>
<keyword evidence="3 5" id="KW-0456">Lyase</keyword>
<dbReference type="InterPro" id="IPR011051">
    <property type="entry name" value="RmlC_Cupin_sf"/>
</dbReference>
<accession>A0A0N8KDR5</accession>
<dbReference type="InterPro" id="IPR007247">
    <property type="entry name" value="Ureidogly_lyase"/>
</dbReference>
<dbReference type="Proteomes" id="UP000050497">
    <property type="component" value="Unassembled WGS sequence"/>
</dbReference>
<gene>
    <name evidence="5" type="primary">allA-2</name>
    <name evidence="6" type="ORF">GA0071312_3087</name>
    <name evidence="5" type="ORF">HLUCCO17_15685</name>
</gene>
<dbReference type="GO" id="GO:0004848">
    <property type="term" value="F:ureidoglycolate hydrolase activity"/>
    <property type="evidence" value="ECO:0007669"/>
    <property type="project" value="InterPro"/>
</dbReference>
<dbReference type="PANTHER" id="PTHR21221">
    <property type="entry name" value="UREIDOGLYCOLATE HYDROLASE"/>
    <property type="match status" value="1"/>
</dbReference>
<dbReference type="EMBL" id="FMBM01000002">
    <property type="protein sequence ID" value="SCC82111.1"/>
    <property type="molecule type" value="Genomic_DNA"/>
</dbReference>